<protein>
    <submittedName>
        <fullName evidence="1">RNA-directed DNA polymerase from mobile element jockey</fullName>
    </submittedName>
</protein>
<proteinExistence type="predicted"/>
<dbReference type="EMBL" id="GGMS01003329">
    <property type="protein sequence ID" value="MBY72532.1"/>
    <property type="molecule type" value="Transcribed_RNA"/>
</dbReference>
<keyword evidence="1" id="KW-0695">RNA-directed DNA polymerase</keyword>
<keyword evidence="1" id="KW-0548">Nucleotidyltransferase</keyword>
<organism evidence="1">
    <name type="scientific">Sipha flava</name>
    <name type="common">yellow sugarcane aphid</name>
    <dbReference type="NCBI Taxonomy" id="143950"/>
    <lineage>
        <taxon>Eukaryota</taxon>
        <taxon>Metazoa</taxon>
        <taxon>Ecdysozoa</taxon>
        <taxon>Arthropoda</taxon>
        <taxon>Hexapoda</taxon>
        <taxon>Insecta</taxon>
        <taxon>Pterygota</taxon>
        <taxon>Neoptera</taxon>
        <taxon>Paraneoptera</taxon>
        <taxon>Hemiptera</taxon>
        <taxon>Sternorrhyncha</taxon>
        <taxon>Aphidomorpha</taxon>
        <taxon>Aphidoidea</taxon>
        <taxon>Aphididae</taxon>
        <taxon>Sipha</taxon>
    </lineage>
</organism>
<evidence type="ECO:0000313" key="1">
    <source>
        <dbReference type="EMBL" id="MBY72532.1"/>
    </source>
</evidence>
<dbReference type="AlphaFoldDB" id="A0A2S2Q5T8"/>
<gene>
    <name evidence="1" type="primary">pol_56</name>
    <name evidence="1" type="ORF">g.101350</name>
</gene>
<sequence length="123" mass="14263">MSYPLINRQTSLSWKCSLLLYKQIIHPLLLYAVPVWGQCASTHINKIQVLHSKVLRVISNAPWFVRNDALHTNFNLPTIKNYIKDLSASFFHLRKASGPQHFRLNVGPINRRLKRGRPHDVLN</sequence>
<keyword evidence="1" id="KW-0808">Transferase</keyword>
<reference evidence="1" key="1">
    <citation type="submission" date="2018-04" db="EMBL/GenBank/DDBJ databases">
        <title>Transcriptome assembly of Sipha flava.</title>
        <authorList>
            <person name="Scully E.D."/>
            <person name="Geib S.M."/>
            <person name="Palmer N.A."/>
            <person name="Koch K."/>
            <person name="Bradshaw J."/>
            <person name="Heng-Moss T."/>
            <person name="Sarath G."/>
        </authorList>
    </citation>
    <scope>NUCLEOTIDE SEQUENCE</scope>
</reference>
<name>A0A2S2Q5T8_9HEMI</name>
<dbReference type="GO" id="GO:0003964">
    <property type="term" value="F:RNA-directed DNA polymerase activity"/>
    <property type="evidence" value="ECO:0007669"/>
    <property type="project" value="UniProtKB-KW"/>
</dbReference>
<accession>A0A2S2Q5T8</accession>